<dbReference type="EMBL" id="DVLW01000192">
    <property type="protein sequence ID" value="HIT94919.1"/>
    <property type="molecule type" value="Genomic_DNA"/>
</dbReference>
<feature type="signal peptide" evidence="5">
    <location>
        <begin position="1"/>
        <end position="23"/>
    </location>
</feature>
<evidence type="ECO:0000256" key="1">
    <source>
        <dbReference type="ARBA" id="ARBA00005695"/>
    </source>
</evidence>
<comment type="caution">
    <text evidence="7">The sequence shown here is derived from an EMBL/GenBank/DDBJ whole genome shotgun (WGS) entry which is preliminary data.</text>
</comment>
<dbReference type="Pfam" id="PF00496">
    <property type="entry name" value="SBP_bac_5"/>
    <property type="match status" value="2"/>
</dbReference>
<name>A0A9D1H8Z8_9FIRM</name>
<accession>A0A9D1H8Z8</accession>
<keyword evidence="3 5" id="KW-0732">Signal</keyword>
<keyword evidence="2" id="KW-0813">Transport</keyword>
<dbReference type="PROSITE" id="PS51257">
    <property type="entry name" value="PROKAR_LIPOPROTEIN"/>
    <property type="match status" value="1"/>
</dbReference>
<proteinExistence type="inferred from homology"/>
<dbReference type="Gene3D" id="3.10.105.10">
    <property type="entry name" value="Dipeptide-binding Protein, Domain 3"/>
    <property type="match status" value="1"/>
</dbReference>
<gene>
    <name evidence="7" type="ORF">IAC43_07005</name>
</gene>
<evidence type="ECO:0000313" key="7">
    <source>
        <dbReference type="EMBL" id="HIT94919.1"/>
    </source>
</evidence>
<evidence type="ECO:0000256" key="3">
    <source>
        <dbReference type="ARBA" id="ARBA00022729"/>
    </source>
</evidence>
<dbReference type="InterPro" id="IPR039424">
    <property type="entry name" value="SBP_5"/>
</dbReference>
<dbReference type="Gene3D" id="3.40.190.10">
    <property type="entry name" value="Periplasmic binding protein-like II"/>
    <property type="match status" value="2"/>
</dbReference>
<reference evidence="7" key="1">
    <citation type="submission" date="2020-10" db="EMBL/GenBank/DDBJ databases">
        <authorList>
            <person name="Gilroy R."/>
        </authorList>
    </citation>
    <scope>NUCLEOTIDE SEQUENCE</scope>
    <source>
        <strain evidence="7">ChiBcec7-5410</strain>
    </source>
</reference>
<evidence type="ECO:0000256" key="2">
    <source>
        <dbReference type="ARBA" id="ARBA00022448"/>
    </source>
</evidence>
<evidence type="ECO:0000313" key="8">
    <source>
        <dbReference type="Proteomes" id="UP000824160"/>
    </source>
</evidence>
<evidence type="ECO:0000256" key="5">
    <source>
        <dbReference type="SAM" id="SignalP"/>
    </source>
</evidence>
<feature type="region of interest" description="Disordered" evidence="4">
    <location>
        <begin position="31"/>
        <end position="51"/>
    </location>
</feature>
<feature type="chain" id="PRO_5038470104" evidence="5">
    <location>
        <begin position="24"/>
        <end position="820"/>
    </location>
</feature>
<organism evidence="7 8">
    <name type="scientific">Candidatus Faecivivens stercoripullorum</name>
    <dbReference type="NCBI Taxonomy" id="2840805"/>
    <lineage>
        <taxon>Bacteria</taxon>
        <taxon>Bacillati</taxon>
        <taxon>Bacillota</taxon>
        <taxon>Clostridia</taxon>
        <taxon>Eubacteriales</taxon>
        <taxon>Oscillospiraceae</taxon>
        <taxon>Oscillospiraceae incertae sedis</taxon>
        <taxon>Candidatus Faecivivens</taxon>
    </lineage>
</organism>
<reference evidence="7" key="2">
    <citation type="journal article" date="2021" name="PeerJ">
        <title>Extensive microbial diversity within the chicken gut microbiome revealed by metagenomics and culture.</title>
        <authorList>
            <person name="Gilroy R."/>
            <person name="Ravi A."/>
            <person name="Getino M."/>
            <person name="Pursley I."/>
            <person name="Horton D.L."/>
            <person name="Alikhan N.F."/>
            <person name="Baker D."/>
            <person name="Gharbi K."/>
            <person name="Hall N."/>
            <person name="Watson M."/>
            <person name="Adriaenssens E.M."/>
            <person name="Foster-Nyarko E."/>
            <person name="Jarju S."/>
            <person name="Secka A."/>
            <person name="Antonio M."/>
            <person name="Oren A."/>
            <person name="Chaudhuri R.R."/>
            <person name="La Ragione R."/>
            <person name="Hildebrand F."/>
            <person name="Pallen M.J."/>
        </authorList>
    </citation>
    <scope>NUCLEOTIDE SEQUENCE</scope>
    <source>
        <strain evidence="7">ChiBcec7-5410</strain>
    </source>
</reference>
<evidence type="ECO:0000259" key="6">
    <source>
        <dbReference type="Pfam" id="PF00496"/>
    </source>
</evidence>
<feature type="domain" description="Solute-binding protein family 5" evidence="6">
    <location>
        <begin position="345"/>
        <end position="721"/>
    </location>
</feature>
<dbReference type="GO" id="GO:1904680">
    <property type="term" value="F:peptide transmembrane transporter activity"/>
    <property type="evidence" value="ECO:0007669"/>
    <property type="project" value="TreeGrafter"/>
</dbReference>
<comment type="similarity">
    <text evidence="1">Belongs to the bacterial solute-binding protein 5 family.</text>
</comment>
<dbReference type="PANTHER" id="PTHR30290">
    <property type="entry name" value="PERIPLASMIC BINDING COMPONENT OF ABC TRANSPORTER"/>
    <property type="match status" value="1"/>
</dbReference>
<protein>
    <submittedName>
        <fullName evidence="7">ABC transporter substrate-binding protein</fullName>
    </submittedName>
</protein>
<dbReference type="SUPFAM" id="SSF53850">
    <property type="entry name" value="Periplasmic binding protein-like II"/>
    <property type="match status" value="1"/>
</dbReference>
<sequence length="820" mass="89458">MRNNLKRFVAIAMIAAMSAASFASCGNNTNTESSSSSASSTESSAESGSESGSVPLVVAYDTFNQKFNPFFATVSYDSDVAAIACETLFATDRTGAVVMNGIEGETIAYNGTDYTYTGLSDVKIDQGEETTTYTFKLREGVKFADGEELTADDVIFTYYVYLDPTYDGSTTLYSEDIVGLQEYRTQTSTEVYNKYNEMYDYFSANADAGEYGDDMRANYETSVKEAWTADLQATVDSVYADYGAAVADYMTGVDAATLDANPDLQVAYAMYMWGFADSYDGSTLTTNDSGESFDIAGGTYPTIEDFYEEAVAKYGDAASYDNAGESAVGASVVENARSSFISTYGAQDESMSEGGVPNISGIQKVDDYTVSVTTNGYSATTIYNLGVRVAPMHYYGDASLYDYENNKFGFEFGNLDSIRNNLEPMGTGPYQFDKYENRTVYFTANENYWKGAPKTKEMQWKETLEADKVSSVGTGTADLANPAGSTATLEEIASYNSNGETTGDKMQTVSYDFLGYGYIGLNALNMKVGTSEEDINTAESNALRKGFATILAAYRDITIDSYYGDAAKVINYSISDCSWAAPQSTDAGYEVAYSVDVDGNPIYTSDMTDDQKFDAALQAAIGYFKAAGYTWDDATGKFTAAPEGAKMSYEVIIPGGGTGDHPVYLLLEYAREALDSIGITLVINDPSDSNALWNALDANTEEMWCAAWSATVDPDMYQTWHSKNVVGVPGSTGSNHAYLIDDTLDQLIMDARASADQSYRKATYKECLDIIKDWAVEVPVYQRQDIYVLSPERVNADTLTPDITPYWNWMNDIEKLEMNG</sequence>
<dbReference type="InterPro" id="IPR000914">
    <property type="entry name" value="SBP_5_dom"/>
</dbReference>
<feature type="domain" description="Solute-binding protein family 5" evidence="6">
    <location>
        <begin position="128"/>
        <end position="185"/>
    </location>
</feature>
<evidence type="ECO:0000256" key="4">
    <source>
        <dbReference type="SAM" id="MobiDB-lite"/>
    </source>
</evidence>
<dbReference type="GO" id="GO:0015833">
    <property type="term" value="P:peptide transport"/>
    <property type="evidence" value="ECO:0007669"/>
    <property type="project" value="TreeGrafter"/>
</dbReference>
<dbReference type="AlphaFoldDB" id="A0A9D1H8Z8"/>
<dbReference type="Proteomes" id="UP000824160">
    <property type="component" value="Unassembled WGS sequence"/>
</dbReference>
<dbReference type="PANTHER" id="PTHR30290:SF9">
    <property type="entry name" value="OLIGOPEPTIDE-BINDING PROTEIN APPA"/>
    <property type="match status" value="1"/>
</dbReference>